<dbReference type="Pfam" id="PF14958">
    <property type="entry name" value="PAAT-like"/>
    <property type="match status" value="1"/>
</dbReference>
<feature type="compositionally biased region" description="Basic and acidic residues" evidence="1">
    <location>
        <begin position="1"/>
        <end position="10"/>
    </location>
</feature>
<feature type="region of interest" description="Disordered" evidence="1">
    <location>
        <begin position="1"/>
        <end position="33"/>
    </location>
</feature>
<comment type="caution">
    <text evidence="2">The sequence shown here is derived from an EMBL/GenBank/DDBJ whole genome shotgun (WGS) entry which is preliminary data.</text>
</comment>
<evidence type="ECO:0000256" key="1">
    <source>
        <dbReference type="SAM" id="MobiDB-lite"/>
    </source>
</evidence>
<protein>
    <submittedName>
        <fullName evidence="2">Uncharacterized protein</fullName>
    </submittedName>
</protein>
<dbReference type="PANTHER" id="PTHR14787:SF1">
    <property type="entry name" value="ATPASE PAAT"/>
    <property type="match status" value="1"/>
</dbReference>
<feature type="non-terminal residue" evidence="2">
    <location>
        <position position="221"/>
    </location>
</feature>
<proteinExistence type="predicted"/>
<dbReference type="InterPro" id="IPR028043">
    <property type="entry name" value="PAAT-like"/>
</dbReference>
<name>X1BKQ6_9ZZZZ</name>
<evidence type="ECO:0000313" key="2">
    <source>
        <dbReference type="EMBL" id="GAG96459.1"/>
    </source>
</evidence>
<dbReference type="AlphaFoldDB" id="X1BKQ6"/>
<accession>X1BKQ6</accession>
<gene>
    <name evidence="2" type="ORF">S01H4_39073</name>
</gene>
<dbReference type="PANTHER" id="PTHR14787">
    <property type="entry name" value="C10ORF188 FAMILY MEMBER"/>
    <property type="match status" value="1"/>
</dbReference>
<organism evidence="2">
    <name type="scientific">marine sediment metagenome</name>
    <dbReference type="NCBI Taxonomy" id="412755"/>
    <lineage>
        <taxon>unclassified sequences</taxon>
        <taxon>metagenomes</taxon>
        <taxon>ecological metagenomes</taxon>
    </lineage>
</organism>
<dbReference type="EMBL" id="BART01021126">
    <property type="protein sequence ID" value="GAG96459.1"/>
    <property type="molecule type" value="Genomic_DNA"/>
</dbReference>
<reference evidence="2" key="1">
    <citation type="journal article" date="2014" name="Front. Microbiol.">
        <title>High frequency of phylogenetically diverse reductive dehalogenase-homologous genes in deep subseafloor sedimentary metagenomes.</title>
        <authorList>
            <person name="Kawai M."/>
            <person name="Futagami T."/>
            <person name="Toyoda A."/>
            <person name="Takaki Y."/>
            <person name="Nishi S."/>
            <person name="Hori S."/>
            <person name="Arai W."/>
            <person name="Tsubouchi T."/>
            <person name="Morono Y."/>
            <person name="Uchiyama I."/>
            <person name="Ito T."/>
            <person name="Fujiyama A."/>
            <person name="Inagaki F."/>
            <person name="Takami H."/>
        </authorList>
    </citation>
    <scope>NUCLEOTIDE SEQUENCE</scope>
    <source>
        <strain evidence="2">Expedition CK06-06</strain>
    </source>
</reference>
<sequence length="221" mass="24134">MKVQESHHSEQQTASLSGGDGKDAVGPRFSESSGSIAGKAMLQQMLQKLKHEKTRALQAQGQVLTEPIHSLPNVSCTWDQVEGSLSNIVNLLRITPDDFEANSDDAVLLPSISTDSEEVVVRQKDGSTGPCAISFKFESKIRMLQVTGICNARNIEVYLDGKYAGTVKMKVITPPTITLSAKSFKFDLSSFFKREESYATEVTIRFLSIQAPTLTFAGNIC</sequence>